<accession>A0ABZ3FIU2</accession>
<evidence type="ECO:0000259" key="7">
    <source>
        <dbReference type="PROSITE" id="PS50850"/>
    </source>
</evidence>
<dbReference type="InterPro" id="IPR011701">
    <property type="entry name" value="MFS"/>
</dbReference>
<gene>
    <name evidence="8" type="ORF">TPELB_34600</name>
</gene>
<dbReference type="Pfam" id="PF07690">
    <property type="entry name" value="MFS_1"/>
    <property type="match status" value="1"/>
</dbReference>
<keyword evidence="3 6" id="KW-0812">Transmembrane</keyword>
<dbReference type="RefSeq" id="WP_343338012.1">
    <property type="nucleotide sequence ID" value="NZ_CP154622.1"/>
</dbReference>
<feature type="transmembrane region" description="Helical" evidence="6">
    <location>
        <begin position="7"/>
        <end position="27"/>
    </location>
</feature>
<evidence type="ECO:0000256" key="2">
    <source>
        <dbReference type="ARBA" id="ARBA00022448"/>
    </source>
</evidence>
<keyword evidence="4 6" id="KW-1133">Transmembrane helix</keyword>
<dbReference type="EMBL" id="CP154622">
    <property type="protein sequence ID" value="XAM43141.1"/>
    <property type="molecule type" value="Genomic_DNA"/>
</dbReference>
<feature type="transmembrane region" description="Helical" evidence="6">
    <location>
        <begin position="97"/>
        <end position="118"/>
    </location>
</feature>
<evidence type="ECO:0000256" key="4">
    <source>
        <dbReference type="ARBA" id="ARBA00022989"/>
    </source>
</evidence>
<sequence>MKKLNRWIYAVVGTIVLLFAGLIYAWSVLASPIGQEFTNWSTAQLSLTFTIGMTMFCLGGLVGGLLSNKVNVKYNVWASAILFLIGFYISSKTTTLIGLYVGFGILAGFASGLAYNAVMSTMSKWFPDKQGLISGILLMGFGIGSFITGKVYQAYTPTEIGGWRTSFMIFGVLLFIVIGIGGFFFIKPGDDFVPPENKSETNKNKNFEEGIDVHASIMIKRPAFWLFFT</sequence>
<reference evidence="8 9" key="1">
    <citation type="submission" date="2024-04" db="EMBL/GenBank/DDBJ databases">
        <title>Isolation and characterization of novel acetogenic strains of the genera Terrisporobacter and Acetoanaerobium.</title>
        <authorList>
            <person name="Boeer T."/>
            <person name="Schueler M.A."/>
            <person name="Lueschen A."/>
            <person name="Eysell L."/>
            <person name="Droege J."/>
            <person name="Heinemann M."/>
            <person name="Engelhardt L."/>
            <person name="Basen M."/>
            <person name="Daniel R."/>
        </authorList>
    </citation>
    <scope>NUCLEOTIDE SEQUENCE [LARGE SCALE GENOMIC DNA]</scope>
    <source>
        <strain evidence="8 9">ELB</strain>
    </source>
</reference>
<feature type="domain" description="Major facilitator superfamily (MFS) profile" evidence="7">
    <location>
        <begin position="6"/>
        <end position="229"/>
    </location>
</feature>
<evidence type="ECO:0000313" key="9">
    <source>
        <dbReference type="Proteomes" id="UP001477947"/>
    </source>
</evidence>
<evidence type="ECO:0000256" key="1">
    <source>
        <dbReference type="ARBA" id="ARBA00004651"/>
    </source>
</evidence>
<keyword evidence="9" id="KW-1185">Reference proteome</keyword>
<feature type="transmembrane region" description="Helical" evidence="6">
    <location>
        <begin position="74"/>
        <end position="91"/>
    </location>
</feature>
<feature type="transmembrane region" description="Helical" evidence="6">
    <location>
        <begin position="47"/>
        <end position="67"/>
    </location>
</feature>
<keyword evidence="2" id="KW-0813">Transport</keyword>
<evidence type="ECO:0000256" key="3">
    <source>
        <dbReference type="ARBA" id="ARBA00022692"/>
    </source>
</evidence>
<evidence type="ECO:0000313" key="8">
    <source>
        <dbReference type="EMBL" id="XAM43141.1"/>
    </source>
</evidence>
<dbReference type="Proteomes" id="UP001477947">
    <property type="component" value="Chromosome"/>
</dbReference>
<proteinExistence type="predicted"/>
<comment type="subcellular location">
    <subcellularLocation>
        <location evidence="1">Cell membrane</location>
        <topology evidence="1">Multi-pass membrane protein</topology>
    </subcellularLocation>
</comment>
<dbReference type="InterPro" id="IPR050327">
    <property type="entry name" value="Proton-linked_MCT"/>
</dbReference>
<name>A0ABZ3FIU2_9FIRM</name>
<dbReference type="SUPFAM" id="SSF103473">
    <property type="entry name" value="MFS general substrate transporter"/>
    <property type="match status" value="1"/>
</dbReference>
<dbReference type="Gene3D" id="1.20.1250.20">
    <property type="entry name" value="MFS general substrate transporter like domains"/>
    <property type="match status" value="1"/>
</dbReference>
<evidence type="ECO:0000256" key="5">
    <source>
        <dbReference type="ARBA" id="ARBA00023136"/>
    </source>
</evidence>
<dbReference type="PANTHER" id="PTHR11360">
    <property type="entry name" value="MONOCARBOXYLATE TRANSPORTER"/>
    <property type="match status" value="1"/>
</dbReference>
<evidence type="ECO:0000256" key="6">
    <source>
        <dbReference type="SAM" id="Phobius"/>
    </source>
</evidence>
<protein>
    <recommendedName>
        <fullName evidence="7">Major facilitator superfamily (MFS) profile domain-containing protein</fullName>
    </recommendedName>
</protein>
<feature type="transmembrane region" description="Helical" evidence="6">
    <location>
        <begin position="167"/>
        <end position="186"/>
    </location>
</feature>
<dbReference type="InterPro" id="IPR020846">
    <property type="entry name" value="MFS_dom"/>
</dbReference>
<organism evidence="8 9">
    <name type="scientific">Terrisporobacter petrolearius</name>
    <dbReference type="NCBI Taxonomy" id="1460447"/>
    <lineage>
        <taxon>Bacteria</taxon>
        <taxon>Bacillati</taxon>
        <taxon>Bacillota</taxon>
        <taxon>Clostridia</taxon>
        <taxon>Peptostreptococcales</taxon>
        <taxon>Peptostreptococcaceae</taxon>
        <taxon>Terrisporobacter</taxon>
    </lineage>
</organism>
<dbReference type="PROSITE" id="PS50850">
    <property type="entry name" value="MFS"/>
    <property type="match status" value="1"/>
</dbReference>
<keyword evidence="5 6" id="KW-0472">Membrane</keyword>
<feature type="transmembrane region" description="Helical" evidence="6">
    <location>
        <begin position="130"/>
        <end position="147"/>
    </location>
</feature>
<dbReference type="InterPro" id="IPR036259">
    <property type="entry name" value="MFS_trans_sf"/>
</dbReference>